<gene>
    <name evidence="1" type="ORF">GCM10009777_10600</name>
</gene>
<evidence type="ECO:0000313" key="2">
    <source>
        <dbReference type="Proteomes" id="UP001500326"/>
    </source>
</evidence>
<organism evidence="1 2">
    <name type="scientific">Microbacterium pumilum</name>
    <dbReference type="NCBI Taxonomy" id="344165"/>
    <lineage>
        <taxon>Bacteria</taxon>
        <taxon>Bacillati</taxon>
        <taxon>Actinomycetota</taxon>
        <taxon>Actinomycetes</taxon>
        <taxon>Micrococcales</taxon>
        <taxon>Microbacteriaceae</taxon>
        <taxon>Microbacterium</taxon>
    </lineage>
</organism>
<dbReference type="EMBL" id="BAAAOH010000001">
    <property type="protein sequence ID" value="GAA1979176.1"/>
    <property type="molecule type" value="Genomic_DNA"/>
</dbReference>
<dbReference type="Proteomes" id="UP001500326">
    <property type="component" value="Unassembled WGS sequence"/>
</dbReference>
<protein>
    <submittedName>
        <fullName evidence="1">Uncharacterized protein</fullName>
    </submittedName>
</protein>
<reference evidence="2" key="1">
    <citation type="journal article" date="2019" name="Int. J. Syst. Evol. Microbiol.">
        <title>The Global Catalogue of Microorganisms (GCM) 10K type strain sequencing project: providing services to taxonomists for standard genome sequencing and annotation.</title>
        <authorList>
            <consortium name="The Broad Institute Genomics Platform"/>
            <consortium name="The Broad Institute Genome Sequencing Center for Infectious Disease"/>
            <person name="Wu L."/>
            <person name="Ma J."/>
        </authorList>
    </citation>
    <scope>NUCLEOTIDE SEQUENCE [LARGE SCALE GENOMIC DNA]</scope>
    <source>
        <strain evidence="2">JCM 14902</strain>
    </source>
</reference>
<proteinExistence type="predicted"/>
<keyword evidence="2" id="KW-1185">Reference proteome</keyword>
<sequence>MRVYDSAVHEDHLVTPALRYFVEMEDVDHLCNPAGRLWVLLRDLSGYSQSEAMTQSIARYFGFDANDLKRYMEAVVAIWTLPDGIHTAVAELRNPVPPAGRLLRPLEDVVPAIRGFAYSNNALEAAMRPIHQGTLSDLEICSYLLHEHRGAHPVPQSTLDELQQLIDALISALSDDTELSTDFKEAIRRHAQRIADAISLHKVHGAEGIVTEWDGLVGAMARHSSELHKPGPVLALLKKVGAVVLTIVAAIAAPNEFVTGLEFIIDTTTTPTMIEAPAAPSDGAETS</sequence>
<comment type="caution">
    <text evidence="1">The sequence shown here is derived from an EMBL/GenBank/DDBJ whole genome shotgun (WGS) entry which is preliminary data.</text>
</comment>
<name>A0ABP5DI08_9MICO</name>
<accession>A0ABP5DI08</accession>
<evidence type="ECO:0000313" key="1">
    <source>
        <dbReference type="EMBL" id="GAA1979176.1"/>
    </source>
</evidence>